<dbReference type="CDD" id="cd06225">
    <property type="entry name" value="HAMP"/>
    <property type="match status" value="1"/>
</dbReference>
<evidence type="ECO:0000259" key="16">
    <source>
        <dbReference type="PROSITE" id="PS50109"/>
    </source>
</evidence>
<keyword evidence="12 15" id="KW-1133">Transmembrane helix</keyword>
<dbReference type="PRINTS" id="PR00344">
    <property type="entry name" value="BCTRLSENSOR"/>
</dbReference>
<dbReference type="Pfam" id="PF00672">
    <property type="entry name" value="HAMP"/>
    <property type="match status" value="1"/>
</dbReference>
<dbReference type="Pfam" id="PF02518">
    <property type="entry name" value="HATPase_c"/>
    <property type="match status" value="1"/>
</dbReference>
<dbReference type="SUPFAM" id="SSF47384">
    <property type="entry name" value="Homodimeric domain of signal transducing histidine kinase"/>
    <property type="match status" value="1"/>
</dbReference>
<evidence type="ECO:0000256" key="8">
    <source>
        <dbReference type="ARBA" id="ARBA00022692"/>
    </source>
</evidence>
<feature type="domain" description="Histidine kinase" evidence="16">
    <location>
        <begin position="228"/>
        <end position="426"/>
    </location>
</feature>
<keyword evidence="4" id="KW-1003">Cell membrane</keyword>
<evidence type="ECO:0000256" key="9">
    <source>
        <dbReference type="ARBA" id="ARBA00022741"/>
    </source>
</evidence>
<dbReference type="InterPro" id="IPR005467">
    <property type="entry name" value="His_kinase_dom"/>
</dbReference>
<dbReference type="InterPro" id="IPR003660">
    <property type="entry name" value="HAMP_dom"/>
</dbReference>
<evidence type="ECO:0000256" key="12">
    <source>
        <dbReference type="ARBA" id="ARBA00022989"/>
    </source>
</evidence>
<dbReference type="PANTHER" id="PTHR44936">
    <property type="entry name" value="SENSOR PROTEIN CREC"/>
    <property type="match status" value="1"/>
</dbReference>
<dbReference type="CDD" id="cd00082">
    <property type="entry name" value="HisKA"/>
    <property type="match status" value="1"/>
</dbReference>
<dbReference type="InterPro" id="IPR036890">
    <property type="entry name" value="HATPase_C_sf"/>
</dbReference>
<dbReference type="GO" id="GO:0005886">
    <property type="term" value="C:plasma membrane"/>
    <property type="evidence" value="ECO:0007669"/>
    <property type="project" value="UniProtKB-SubCell"/>
</dbReference>
<name>A0A7X6BAF0_9SPHN</name>
<feature type="domain" description="HAMP" evidence="17">
    <location>
        <begin position="169"/>
        <end position="220"/>
    </location>
</feature>
<evidence type="ECO:0000259" key="17">
    <source>
        <dbReference type="PROSITE" id="PS50885"/>
    </source>
</evidence>
<comment type="caution">
    <text evidence="18">The sequence shown here is derived from an EMBL/GenBank/DDBJ whole genome shotgun (WGS) entry which is preliminary data.</text>
</comment>
<evidence type="ECO:0000256" key="7">
    <source>
        <dbReference type="ARBA" id="ARBA00022679"/>
    </source>
</evidence>
<evidence type="ECO:0000313" key="19">
    <source>
        <dbReference type="Proteomes" id="UP000535078"/>
    </source>
</evidence>
<protein>
    <recommendedName>
        <fullName evidence="3">histidine kinase</fullName>
        <ecNumber evidence="3">2.7.13.3</ecNumber>
    </recommendedName>
</protein>
<dbReference type="GO" id="GO:0000155">
    <property type="term" value="F:phosphorelay sensor kinase activity"/>
    <property type="evidence" value="ECO:0007669"/>
    <property type="project" value="InterPro"/>
</dbReference>
<keyword evidence="6" id="KW-0597">Phosphoprotein</keyword>
<evidence type="ECO:0000256" key="5">
    <source>
        <dbReference type="ARBA" id="ARBA00022519"/>
    </source>
</evidence>
<dbReference type="Proteomes" id="UP000535078">
    <property type="component" value="Unassembled WGS sequence"/>
</dbReference>
<evidence type="ECO:0000256" key="15">
    <source>
        <dbReference type="SAM" id="Phobius"/>
    </source>
</evidence>
<evidence type="ECO:0000256" key="3">
    <source>
        <dbReference type="ARBA" id="ARBA00012438"/>
    </source>
</evidence>
<evidence type="ECO:0000256" key="11">
    <source>
        <dbReference type="ARBA" id="ARBA00022840"/>
    </source>
</evidence>
<organism evidence="18 19">
    <name type="scientific">Sphingopyxis italica</name>
    <dbReference type="NCBI Taxonomy" id="1129133"/>
    <lineage>
        <taxon>Bacteria</taxon>
        <taxon>Pseudomonadati</taxon>
        <taxon>Pseudomonadota</taxon>
        <taxon>Alphaproteobacteria</taxon>
        <taxon>Sphingomonadales</taxon>
        <taxon>Sphingomonadaceae</taxon>
        <taxon>Sphingopyxis</taxon>
    </lineage>
</organism>
<dbReference type="SMART" id="SM00304">
    <property type="entry name" value="HAMP"/>
    <property type="match status" value="1"/>
</dbReference>
<sequence length="429" mass="47381">MLRRFRLLDGLRGRIAIALFAAVLVQFVGSEIIFAKAEETRIERGRSQRLADWLLFADAFFDTRPDAVERMNAMWEPRLLVARRDAPPPSSRGEATADIVALQPGLRELDFRADRDGEALEGTIRLTGGGWLSFRSEDYFQGSSLLYHYSVSLILLVLIVLLLALVFGRVIGRPLEHIAVAAERVGGDERVAVEIDGPLEVRQVAAAFDRMQTRLLDHIGERVQSLAAMSHDLRTPLARLRLNASTVDDADTRAALEQDIAEMEAFVTSILDYLRGDDPEPEQPIDIASIAMTVVDEASDAGGDVSYAGPDRLEAMMRPLKLKRLLRNVVQNAVRHAGNARLNFCREGRELVFTIDDDGPGIPADKLAEVFEPFTRVENSRSRSTGGAGLGLAVARQLSRRMTGHIKLENRPAGGLVVTIRLPYRPGQS</sequence>
<evidence type="ECO:0000256" key="6">
    <source>
        <dbReference type="ARBA" id="ARBA00022553"/>
    </source>
</evidence>
<dbReference type="GO" id="GO:0005524">
    <property type="term" value="F:ATP binding"/>
    <property type="evidence" value="ECO:0007669"/>
    <property type="project" value="UniProtKB-KW"/>
</dbReference>
<dbReference type="InterPro" id="IPR003594">
    <property type="entry name" value="HATPase_dom"/>
</dbReference>
<keyword evidence="13" id="KW-0902">Two-component regulatory system</keyword>
<evidence type="ECO:0000256" key="2">
    <source>
        <dbReference type="ARBA" id="ARBA00004429"/>
    </source>
</evidence>
<gene>
    <name evidence="18" type="ORF">GGR90_003014</name>
</gene>
<keyword evidence="9" id="KW-0547">Nucleotide-binding</keyword>
<dbReference type="SUPFAM" id="SSF55874">
    <property type="entry name" value="ATPase domain of HSP90 chaperone/DNA topoisomerase II/histidine kinase"/>
    <property type="match status" value="1"/>
</dbReference>
<evidence type="ECO:0000256" key="10">
    <source>
        <dbReference type="ARBA" id="ARBA00022777"/>
    </source>
</evidence>
<dbReference type="Pfam" id="PF00512">
    <property type="entry name" value="HisKA"/>
    <property type="match status" value="1"/>
</dbReference>
<comment type="subcellular location">
    <subcellularLocation>
        <location evidence="2">Cell inner membrane</location>
        <topology evidence="2">Multi-pass membrane protein</topology>
    </subcellularLocation>
</comment>
<evidence type="ECO:0000256" key="4">
    <source>
        <dbReference type="ARBA" id="ARBA00022475"/>
    </source>
</evidence>
<dbReference type="EC" id="2.7.13.3" evidence="3"/>
<dbReference type="InterPro" id="IPR004358">
    <property type="entry name" value="Sig_transdc_His_kin-like_C"/>
</dbReference>
<reference evidence="18 19" key="1">
    <citation type="submission" date="2020-03" db="EMBL/GenBank/DDBJ databases">
        <title>Genomic Encyclopedia of Type Strains, Phase IV (KMG-IV): sequencing the most valuable type-strain genomes for metagenomic binning, comparative biology and taxonomic classification.</title>
        <authorList>
            <person name="Goeker M."/>
        </authorList>
    </citation>
    <scope>NUCLEOTIDE SEQUENCE [LARGE SCALE GENOMIC DNA]</scope>
    <source>
        <strain evidence="18 19">DSM 25229</strain>
    </source>
</reference>
<dbReference type="InterPro" id="IPR003661">
    <property type="entry name" value="HisK_dim/P_dom"/>
</dbReference>
<keyword evidence="19" id="KW-1185">Reference proteome</keyword>
<keyword evidence="11" id="KW-0067">ATP-binding</keyword>
<comment type="catalytic activity">
    <reaction evidence="1">
        <text>ATP + protein L-histidine = ADP + protein N-phospho-L-histidine.</text>
        <dbReference type="EC" id="2.7.13.3"/>
    </reaction>
</comment>
<evidence type="ECO:0000313" key="18">
    <source>
        <dbReference type="EMBL" id="NJB90812.1"/>
    </source>
</evidence>
<accession>A0A7X6BAF0</accession>
<dbReference type="EMBL" id="JAATIT010000004">
    <property type="protein sequence ID" value="NJB90812.1"/>
    <property type="molecule type" value="Genomic_DNA"/>
</dbReference>
<proteinExistence type="predicted"/>
<dbReference type="SMART" id="SM00387">
    <property type="entry name" value="HATPase_c"/>
    <property type="match status" value="1"/>
</dbReference>
<dbReference type="InterPro" id="IPR050980">
    <property type="entry name" value="2C_sensor_his_kinase"/>
</dbReference>
<dbReference type="Gene3D" id="3.30.565.10">
    <property type="entry name" value="Histidine kinase-like ATPase, C-terminal domain"/>
    <property type="match status" value="1"/>
</dbReference>
<dbReference type="PROSITE" id="PS50885">
    <property type="entry name" value="HAMP"/>
    <property type="match status" value="1"/>
</dbReference>
<keyword evidence="7" id="KW-0808">Transferase</keyword>
<evidence type="ECO:0000256" key="13">
    <source>
        <dbReference type="ARBA" id="ARBA00023012"/>
    </source>
</evidence>
<dbReference type="PROSITE" id="PS50109">
    <property type="entry name" value="HIS_KIN"/>
    <property type="match status" value="1"/>
</dbReference>
<keyword evidence="8 15" id="KW-0812">Transmembrane</keyword>
<dbReference type="Gene3D" id="1.10.287.130">
    <property type="match status" value="1"/>
</dbReference>
<dbReference type="InterPro" id="IPR036097">
    <property type="entry name" value="HisK_dim/P_sf"/>
</dbReference>
<dbReference type="SMART" id="SM00388">
    <property type="entry name" value="HisKA"/>
    <property type="match status" value="1"/>
</dbReference>
<feature type="transmembrane region" description="Helical" evidence="15">
    <location>
        <begin position="146"/>
        <end position="167"/>
    </location>
</feature>
<evidence type="ECO:0000256" key="1">
    <source>
        <dbReference type="ARBA" id="ARBA00000085"/>
    </source>
</evidence>
<keyword evidence="10" id="KW-0418">Kinase</keyword>
<keyword evidence="14 15" id="KW-0472">Membrane</keyword>
<dbReference type="PANTHER" id="PTHR44936:SF5">
    <property type="entry name" value="SENSOR HISTIDINE KINASE ENVZ"/>
    <property type="match status" value="1"/>
</dbReference>
<dbReference type="RefSeq" id="WP_167922204.1">
    <property type="nucleotide sequence ID" value="NZ_JAATIT010000004.1"/>
</dbReference>
<dbReference type="AlphaFoldDB" id="A0A7X6BAF0"/>
<evidence type="ECO:0000256" key="14">
    <source>
        <dbReference type="ARBA" id="ARBA00023136"/>
    </source>
</evidence>
<keyword evidence="5" id="KW-0997">Cell inner membrane</keyword>